<accession>A0A8J7E1R1</accession>
<proteinExistence type="predicted"/>
<comment type="caution">
    <text evidence="1">The sequence shown here is derived from an EMBL/GenBank/DDBJ whole genome shotgun (WGS) entry which is preliminary data.</text>
</comment>
<evidence type="ECO:0000313" key="2">
    <source>
        <dbReference type="Proteomes" id="UP000654482"/>
    </source>
</evidence>
<organism evidence="1 2">
    <name type="scientific">Lusitaniella coriacea LEGE 07157</name>
    <dbReference type="NCBI Taxonomy" id="945747"/>
    <lineage>
        <taxon>Bacteria</taxon>
        <taxon>Bacillati</taxon>
        <taxon>Cyanobacteriota</taxon>
        <taxon>Cyanophyceae</taxon>
        <taxon>Spirulinales</taxon>
        <taxon>Lusitaniellaceae</taxon>
        <taxon>Lusitaniella</taxon>
    </lineage>
</organism>
<dbReference type="Proteomes" id="UP000654482">
    <property type="component" value="Unassembled WGS sequence"/>
</dbReference>
<dbReference type="AlphaFoldDB" id="A0A8J7E1R1"/>
<dbReference type="RefSeq" id="WP_194031788.1">
    <property type="nucleotide sequence ID" value="NZ_JADEWZ010000056.1"/>
</dbReference>
<keyword evidence="2" id="KW-1185">Reference proteome</keyword>
<gene>
    <name evidence="1" type="ORF">IQ249_22675</name>
</gene>
<reference evidence="1" key="1">
    <citation type="submission" date="2020-10" db="EMBL/GenBank/DDBJ databases">
        <authorList>
            <person name="Castelo-Branco R."/>
            <person name="Eusebio N."/>
            <person name="Adriana R."/>
            <person name="Vieira A."/>
            <person name="Brugerolle De Fraissinette N."/>
            <person name="Rezende De Castro R."/>
            <person name="Schneider M.P."/>
            <person name="Vasconcelos V."/>
            <person name="Leao P.N."/>
        </authorList>
    </citation>
    <scope>NUCLEOTIDE SEQUENCE</scope>
    <source>
        <strain evidence="1">LEGE 07157</strain>
    </source>
</reference>
<name>A0A8J7E1R1_9CYAN</name>
<dbReference type="EMBL" id="JADEWZ010000056">
    <property type="protein sequence ID" value="MBE9118698.1"/>
    <property type="molecule type" value="Genomic_DNA"/>
</dbReference>
<sequence>MERGLLWLPLLGLFFWLAWAGWNEYQKVEAYQGWATQFDKAKYDIYAVLGQKGSQVTWGKPSRDKPIELKTFSLNEVQEIRLLVNDRPVTGENLPRKGTTALEFCLTNAEDSIKVPFTEIALAAKWKDYLIEQWQKARSREDPRIS</sequence>
<protein>
    <submittedName>
        <fullName evidence="1">Uncharacterized protein</fullName>
    </submittedName>
</protein>
<evidence type="ECO:0000313" key="1">
    <source>
        <dbReference type="EMBL" id="MBE9118698.1"/>
    </source>
</evidence>